<evidence type="ECO:0000313" key="3">
    <source>
        <dbReference type="Proteomes" id="UP000190037"/>
    </source>
</evidence>
<dbReference type="Proteomes" id="UP000190037">
    <property type="component" value="Unassembled WGS sequence"/>
</dbReference>
<dbReference type="OrthoDB" id="341531at2"/>
<dbReference type="InterPro" id="IPR038717">
    <property type="entry name" value="Tc1-like_DDE_dom"/>
</dbReference>
<dbReference type="AlphaFoldDB" id="A0A1T3NLD0"/>
<name>A0A1T3NLD0_9ACTN</name>
<feature type="domain" description="Tc1-like transposase DDE" evidence="1">
    <location>
        <begin position="6"/>
        <end position="49"/>
    </location>
</feature>
<organism evidence="2 3">
    <name type="scientific">Embleya scabrispora</name>
    <dbReference type="NCBI Taxonomy" id="159449"/>
    <lineage>
        <taxon>Bacteria</taxon>
        <taxon>Bacillati</taxon>
        <taxon>Actinomycetota</taxon>
        <taxon>Actinomycetes</taxon>
        <taxon>Kitasatosporales</taxon>
        <taxon>Streptomycetaceae</taxon>
        <taxon>Embleya</taxon>
    </lineage>
</organism>
<dbReference type="Pfam" id="PF13358">
    <property type="entry name" value="DDE_3"/>
    <property type="match status" value="1"/>
</dbReference>
<dbReference type="InterPro" id="IPR036397">
    <property type="entry name" value="RNaseH_sf"/>
</dbReference>
<proteinExistence type="predicted"/>
<reference evidence="2 3" key="1">
    <citation type="submission" date="2017-03" db="EMBL/GenBank/DDBJ databases">
        <title>Draft genome sequence of Streptomyces scabrisporus NF3, endophyte isolated from Amphipterygium adstringens.</title>
        <authorList>
            <person name="Vazquez M."/>
            <person name="Ceapa C.D."/>
            <person name="Rodriguez Luna D."/>
            <person name="Sanchez Esquivel S."/>
        </authorList>
    </citation>
    <scope>NUCLEOTIDE SEQUENCE [LARGE SCALE GENOMIC DNA]</scope>
    <source>
        <strain evidence="2 3">NF3</strain>
    </source>
</reference>
<evidence type="ECO:0000313" key="2">
    <source>
        <dbReference type="EMBL" id="OPC77689.1"/>
    </source>
</evidence>
<dbReference type="GO" id="GO:0003676">
    <property type="term" value="F:nucleic acid binding"/>
    <property type="evidence" value="ECO:0007669"/>
    <property type="project" value="InterPro"/>
</dbReference>
<protein>
    <recommendedName>
        <fullName evidence="1">Tc1-like transposase DDE domain-containing protein</fullName>
    </recommendedName>
</protein>
<dbReference type="STRING" id="159449.B4N89_35905"/>
<dbReference type="Gene3D" id="3.30.420.10">
    <property type="entry name" value="Ribonuclease H-like superfamily/Ribonuclease H"/>
    <property type="match status" value="1"/>
</dbReference>
<evidence type="ECO:0000259" key="1">
    <source>
        <dbReference type="Pfam" id="PF13358"/>
    </source>
</evidence>
<gene>
    <name evidence="2" type="ORF">B4N89_35905</name>
</gene>
<dbReference type="EMBL" id="MWQN01000003">
    <property type="protein sequence ID" value="OPC77689.1"/>
    <property type="molecule type" value="Genomic_DNA"/>
</dbReference>
<accession>A0A1T3NLD0</accession>
<sequence length="78" mass="8601">MCAFVERVDWLTLVFLPPYSPDLNPVEGGWAHLKSGPLANLGARTLDELVSVARQCLWDIQHRPALLTGFLAATALTR</sequence>
<keyword evidence="3" id="KW-1185">Reference proteome</keyword>
<comment type="caution">
    <text evidence="2">The sequence shown here is derived from an EMBL/GenBank/DDBJ whole genome shotgun (WGS) entry which is preliminary data.</text>
</comment>